<dbReference type="AlphaFoldDB" id="A0A4P6HKZ7"/>
<dbReference type="RefSeq" id="WP_129351831.1">
    <property type="nucleotide sequence ID" value="NZ_CP026538.1"/>
</dbReference>
<feature type="signal peptide" evidence="1">
    <location>
        <begin position="1"/>
        <end position="23"/>
    </location>
</feature>
<sequence>MRPLVLSACLALAFVLAAAPARAADAPNQIAGIAIGANAEDLRDRLDLARVAPLWDKPWLVRANLKPTKGFAAGYVILGGCATQNRVERVRLQYKDGSKALFDKLVRQLTDRYGVPQPLPAPKGSKYKGYRWVFGANKTKGLDVLLEHFELTGDDSPSGNVIRISDNSAMNREKACYDAMIKGTPEPQPAFPLFDVDDSWLLPQ</sequence>
<keyword evidence="1" id="KW-0732">Signal</keyword>
<evidence type="ECO:0000313" key="2">
    <source>
        <dbReference type="EMBL" id="QAZ67336.1"/>
    </source>
</evidence>
<accession>A0A4P6HKZ7</accession>
<gene>
    <name evidence="2" type="ORF">C3Y92_08900</name>
</gene>
<evidence type="ECO:0000313" key="3">
    <source>
        <dbReference type="Proteomes" id="UP000293296"/>
    </source>
</evidence>
<feature type="chain" id="PRO_5020290009" evidence="1">
    <location>
        <begin position="24"/>
        <end position="204"/>
    </location>
</feature>
<protein>
    <submittedName>
        <fullName evidence="2">Uncharacterized protein</fullName>
    </submittedName>
</protein>
<reference evidence="2 3" key="1">
    <citation type="submission" date="2018-02" db="EMBL/GenBank/DDBJ databases">
        <title>Genome sequence of Desulfovibrio carbinolicus DSM 3852.</title>
        <authorList>
            <person name="Wilbanks E."/>
            <person name="Skennerton C.T."/>
            <person name="Orphan V.J."/>
        </authorList>
    </citation>
    <scope>NUCLEOTIDE SEQUENCE [LARGE SCALE GENOMIC DNA]</scope>
    <source>
        <strain evidence="2 3">DSM 3852</strain>
    </source>
</reference>
<dbReference type="OrthoDB" id="5456013at2"/>
<proteinExistence type="predicted"/>
<evidence type="ECO:0000256" key="1">
    <source>
        <dbReference type="SAM" id="SignalP"/>
    </source>
</evidence>
<dbReference type="KEGG" id="dcb:C3Y92_08900"/>
<dbReference type="Proteomes" id="UP000293296">
    <property type="component" value="Chromosome"/>
</dbReference>
<name>A0A4P6HKZ7_9BACT</name>
<dbReference type="EMBL" id="CP026538">
    <property type="protein sequence ID" value="QAZ67336.1"/>
    <property type="molecule type" value="Genomic_DNA"/>
</dbReference>
<organism evidence="2 3">
    <name type="scientific">Solidesulfovibrio carbinolicus</name>
    <dbReference type="NCBI Taxonomy" id="296842"/>
    <lineage>
        <taxon>Bacteria</taxon>
        <taxon>Pseudomonadati</taxon>
        <taxon>Thermodesulfobacteriota</taxon>
        <taxon>Desulfovibrionia</taxon>
        <taxon>Desulfovibrionales</taxon>
        <taxon>Desulfovibrionaceae</taxon>
        <taxon>Solidesulfovibrio</taxon>
    </lineage>
</organism>
<keyword evidence="3" id="KW-1185">Reference proteome</keyword>